<protein>
    <submittedName>
        <fullName evidence="1">Uncharacterized protein</fullName>
    </submittedName>
</protein>
<proteinExistence type="predicted"/>
<organism evidence="1 2">
    <name type="scientific">Xanthomonas theicola</name>
    <dbReference type="NCBI Taxonomy" id="56464"/>
    <lineage>
        <taxon>Bacteria</taxon>
        <taxon>Pseudomonadati</taxon>
        <taxon>Pseudomonadota</taxon>
        <taxon>Gammaproteobacteria</taxon>
        <taxon>Lysobacterales</taxon>
        <taxon>Lysobacteraceae</taxon>
        <taxon>Xanthomonas</taxon>
    </lineage>
</organism>
<evidence type="ECO:0000313" key="1">
    <source>
        <dbReference type="EMBL" id="PPT83803.1"/>
    </source>
</evidence>
<reference evidence="1 2" key="1">
    <citation type="submission" date="2016-08" db="EMBL/GenBank/DDBJ databases">
        <title>Evolution of the type three secretion system and type three effector repertoires in Xanthomonas.</title>
        <authorList>
            <person name="Merda D."/>
            <person name="Briand M."/>
            <person name="Bosis E."/>
            <person name="Rousseau C."/>
            <person name="Portier P."/>
            <person name="Jacques M.-A."/>
            <person name="Fischer-Le Saux M."/>
        </authorList>
    </citation>
    <scope>NUCLEOTIDE SEQUENCE [LARGE SCALE GENOMIC DNA]</scope>
    <source>
        <strain evidence="1 2">CFBP 4691</strain>
    </source>
</reference>
<comment type="caution">
    <text evidence="1">The sequence shown here is derived from an EMBL/GenBank/DDBJ whole genome shotgun (WGS) entry which is preliminary data.</text>
</comment>
<dbReference type="Proteomes" id="UP000239898">
    <property type="component" value="Unassembled WGS sequence"/>
</dbReference>
<dbReference type="AlphaFoldDB" id="A0A2S6ZBM5"/>
<gene>
    <name evidence="1" type="ORF">XthCFBP4691_16770</name>
</gene>
<evidence type="ECO:0000313" key="2">
    <source>
        <dbReference type="Proteomes" id="UP000239898"/>
    </source>
</evidence>
<accession>A0A2S6ZBM5</accession>
<dbReference type="EMBL" id="MIGX01000114">
    <property type="protein sequence ID" value="PPT83803.1"/>
    <property type="molecule type" value="Genomic_DNA"/>
</dbReference>
<sequence length="182" mass="20458">MVFNETFYGYSLAGHDDAHGFVRYLALVIGSRLAVWLALVTSGKFGFEREVIEKATLDRVPIPDFDALAPSQRTEVVQLFERLREGQVSWEDVDAWVARLYGLGARDLQVIVDTLTFNLPFAQNKHQAQQLPTPRDTARFCSVLAEELAPWCQRFGIQLTVALMPQLGPVNTSEAHQRPGRS</sequence>
<name>A0A2S6ZBM5_9XANT</name>
<keyword evidence="2" id="KW-1185">Reference proteome</keyword>